<reference evidence="16" key="1">
    <citation type="submission" date="2019-10" db="EMBL/GenBank/DDBJ databases">
        <title>Draft genome sequece of Microseira wollei NIES-4236.</title>
        <authorList>
            <person name="Yamaguchi H."/>
            <person name="Suzuki S."/>
            <person name="Kawachi M."/>
        </authorList>
    </citation>
    <scope>NUCLEOTIDE SEQUENCE</scope>
    <source>
        <strain evidence="16">NIES-4236</strain>
    </source>
</reference>
<dbReference type="Pfam" id="PF23914">
    <property type="entry name" value="TPR_CcmH_CycH"/>
    <property type="match status" value="1"/>
</dbReference>
<dbReference type="Proteomes" id="UP001050975">
    <property type="component" value="Unassembled WGS sequence"/>
</dbReference>
<feature type="domain" description="O-GlcNAc transferase C-terminal" evidence="14">
    <location>
        <begin position="915"/>
        <end position="1089"/>
    </location>
</feature>
<evidence type="ECO:0000256" key="9">
    <source>
        <dbReference type="ARBA" id="ARBA00022941"/>
    </source>
</evidence>
<dbReference type="InterPro" id="IPR006342">
    <property type="entry name" value="FkbM_mtfrase"/>
</dbReference>
<feature type="repeat" description="TPR" evidence="10">
    <location>
        <begin position="521"/>
        <end position="554"/>
    </location>
</feature>
<comment type="caution">
    <text evidence="16">The sequence shown here is derived from an EMBL/GenBank/DDBJ whole genome shotgun (WGS) entry which is preliminary data.</text>
</comment>
<dbReference type="EC" id="2.4.1.255" evidence="3"/>
<feature type="domain" description="Glycosyl transferase family 1" evidence="12">
    <location>
        <begin position="161"/>
        <end position="286"/>
    </location>
</feature>
<keyword evidence="9" id="KW-0939">Gibberellin signaling pathway</keyword>
<dbReference type="Pfam" id="PF00515">
    <property type="entry name" value="TPR_1"/>
    <property type="match status" value="3"/>
</dbReference>
<dbReference type="Pfam" id="PF07719">
    <property type="entry name" value="TPR_2"/>
    <property type="match status" value="1"/>
</dbReference>
<dbReference type="SUPFAM" id="SSF48452">
    <property type="entry name" value="TPR-like"/>
    <property type="match status" value="3"/>
</dbReference>
<dbReference type="Pfam" id="PF13432">
    <property type="entry name" value="TPR_16"/>
    <property type="match status" value="1"/>
</dbReference>
<feature type="repeat" description="TPR" evidence="10">
    <location>
        <begin position="555"/>
        <end position="588"/>
    </location>
</feature>
<comment type="similarity">
    <text evidence="2">Belongs to the glycosyltransferase 41 family. O-GlcNAc transferase subfamily.</text>
</comment>
<evidence type="ECO:0000256" key="8">
    <source>
        <dbReference type="ARBA" id="ARBA00022803"/>
    </source>
</evidence>
<proteinExistence type="inferred from homology"/>
<dbReference type="Pfam" id="PF13414">
    <property type="entry name" value="TPR_11"/>
    <property type="match status" value="1"/>
</dbReference>
<comment type="pathway">
    <text evidence="1">Protein modification; protein glycosylation.</text>
</comment>
<evidence type="ECO:0000256" key="11">
    <source>
        <dbReference type="SAM" id="MobiDB-lite"/>
    </source>
</evidence>
<feature type="domain" description="Cytochrome c-type biogenesis protein H TPR" evidence="15">
    <location>
        <begin position="2317"/>
        <end position="2424"/>
    </location>
</feature>
<evidence type="ECO:0000256" key="5">
    <source>
        <dbReference type="ARBA" id="ARBA00022676"/>
    </source>
</evidence>
<keyword evidence="5" id="KW-0328">Glycosyltransferase</keyword>
<evidence type="ECO:0000256" key="7">
    <source>
        <dbReference type="ARBA" id="ARBA00022737"/>
    </source>
</evidence>
<evidence type="ECO:0000256" key="6">
    <source>
        <dbReference type="ARBA" id="ARBA00022679"/>
    </source>
</evidence>
<keyword evidence="8 10" id="KW-0802">TPR repeat</keyword>
<dbReference type="NCBIfam" id="TIGR01444">
    <property type="entry name" value="fkbM_fam"/>
    <property type="match status" value="1"/>
</dbReference>
<dbReference type="InterPro" id="IPR056413">
    <property type="entry name" value="TPR_CcmH_CycH"/>
</dbReference>
<dbReference type="Pfam" id="PF05830">
    <property type="entry name" value="NodZ"/>
    <property type="match status" value="1"/>
</dbReference>
<dbReference type="EMBL" id="BLAY01000143">
    <property type="protein sequence ID" value="GET41992.1"/>
    <property type="molecule type" value="Genomic_DNA"/>
</dbReference>
<keyword evidence="17" id="KW-1185">Reference proteome</keyword>
<gene>
    <name evidence="16" type="ORF">MiSe_68060</name>
</gene>
<evidence type="ECO:0000259" key="12">
    <source>
        <dbReference type="Pfam" id="PF00534"/>
    </source>
</evidence>
<dbReference type="PROSITE" id="PS50005">
    <property type="entry name" value="TPR"/>
    <property type="match status" value="12"/>
</dbReference>
<evidence type="ECO:0000259" key="13">
    <source>
        <dbReference type="Pfam" id="PF05050"/>
    </source>
</evidence>
<feature type="repeat" description="TPR" evidence="10">
    <location>
        <begin position="2461"/>
        <end position="2494"/>
    </location>
</feature>
<feature type="repeat" description="TPR" evidence="10">
    <location>
        <begin position="589"/>
        <end position="622"/>
    </location>
</feature>
<dbReference type="PROSITE" id="PS50293">
    <property type="entry name" value="TPR_REGION"/>
    <property type="match status" value="9"/>
</dbReference>
<evidence type="ECO:0000256" key="1">
    <source>
        <dbReference type="ARBA" id="ARBA00004922"/>
    </source>
</evidence>
<feature type="domain" description="Methyltransferase FkbM" evidence="13">
    <location>
        <begin position="1167"/>
        <end position="1323"/>
    </location>
</feature>
<feature type="domain" description="O-GlcNAc transferase C-terminal" evidence="14">
    <location>
        <begin position="733"/>
        <end position="895"/>
    </location>
</feature>
<dbReference type="InterPro" id="IPR001296">
    <property type="entry name" value="Glyco_trans_1"/>
</dbReference>
<dbReference type="InterPro" id="IPR011990">
    <property type="entry name" value="TPR-like_helical_dom_sf"/>
</dbReference>
<feature type="domain" description="O-GlcNAc transferase C-terminal" evidence="14">
    <location>
        <begin position="2514"/>
        <end position="2695"/>
    </location>
</feature>
<dbReference type="Pfam" id="PF00534">
    <property type="entry name" value="Glycos_transf_1"/>
    <property type="match status" value="1"/>
</dbReference>
<dbReference type="SUPFAM" id="SSF53335">
    <property type="entry name" value="S-adenosyl-L-methionine-dependent methyltransferases"/>
    <property type="match status" value="1"/>
</dbReference>
<name>A0AAV3XND7_9CYAN</name>
<dbReference type="GO" id="GO:0097363">
    <property type="term" value="F:protein O-acetylglucosaminyltransferase activity"/>
    <property type="evidence" value="ECO:0007669"/>
    <property type="project" value="UniProtKB-EC"/>
</dbReference>
<dbReference type="InterPro" id="IPR006597">
    <property type="entry name" value="Sel1-like"/>
</dbReference>
<protein>
    <recommendedName>
        <fullName evidence="4">Probable UDP-N-acetylglucosamine--peptide N-acetylglucosaminyltransferase SPINDLY</fullName>
        <ecNumber evidence="3">2.4.1.255</ecNumber>
    </recommendedName>
</protein>
<feature type="repeat" description="TPR" evidence="10">
    <location>
        <begin position="2325"/>
        <end position="2358"/>
    </location>
</feature>
<dbReference type="PANTHER" id="PTHR44835">
    <property type="entry name" value="UDP-N-ACETYLGLUCOSAMINE--PEPTIDE N-ACETYLGLUCOSAMINYLTRANSFERASE SPINDLY-RELATED"/>
    <property type="match status" value="1"/>
</dbReference>
<dbReference type="Gene3D" id="3.40.50.150">
    <property type="entry name" value="Vaccinia Virus protein VP39"/>
    <property type="match status" value="1"/>
</dbReference>
<evidence type="ECO:0000313" key="16">
    <source>
        <dbReference type="EMBL" id="GET41992.1"/>
    </source>
</evidence>
<feature type="region of interest" description="Disordered" evidence="11">
    <location>
        <begin position="1885"/>
        <end position="1919"/>
    </location>
</feature>
<feature type="repeat" description="TPR" evidence="10">
    <location>
        <begin position="623"/>
        <end position="656"/>
    </location>
</feature>
<evidence type="ECO:0000256" key="3">
    <source>
        <dbReference type="ARBA" id="ARBA00011970"/>
    </source>
</evidence>
<dbReference type="InterPro" id="IPR051939">
    <property type="entry name" value="Glycosyltr_41/O-GlcNAc_trsf"/>
</dbReference>
<dbReference type="SUPFAM" id="SSF53756">
    <property type="entry name" value="UDP-Glycosyltransferase/glycogen phosphorylase"/>
    <property type="match status" value="3"/>
</dbReference>
<accession>A0AAV3XND7</accession>
<dbReference type="Pfam" id="PF13424">
    <property type="entry name" value="TPR_12"/>
    <property type="match status" value="1"/>
</dbReference>
<feature type="repeat" description="TPR" evidence="10">
    <location>
        <begin position="2393"/>
        <end position="2426"/>
    </location>
</feature>
<dbReference type="InterPro" id="IPR013105">
    <property type="entry name" value="TPR_2"/>
</dbReference>
<evidence type="ECO:0000259" key="15">
    <source>
        <dbReference type="Pfam" id="PF23914"/>
    </source>
</evidence>
<feature type="repeat" description="TPR" evidence="10">
    <location>
        <begin position="487"/>
        <end position="520"/>
    </location>
</feature>
<dbReference type="Gene3D" id="1.25.40.10">
    <property type="entry name" value="Tetratricopeptide repeat domain"/>
    <property type="match status" value="7"/>
</dbReference>
<dbReference type="PANTHER" id="PTHR44835:SF1">
    <property type="entry name" value="PROTEIN O-GLCNAC TRANSFERASE"/>
    <property type="match status" value="1"/>
</dbReference>
<dbReference type="Pfam" id="PF13844">
    <property type="entry name" value="Glyco_transf_41"/>
    <property type="match status" value="4"/>
</dbReference>
<dbReference type="SMART" id="SM00028">
    <property type="entry name" value="TPR"/>
    <property type="match status" value="13"/>
</dbReference>
<dbReference type="Gene3D" id="3.40.50.2000">
    <property type="entry name" value="Glycogen Phosphorylase B"/>
    <property type="match status" value="3"/>
</dbReference>
<dbReference type="Gene3D" id="3.40.50.11380">
    <property type="match status" value="2"/>
</dbReference>
<dbReference type="InterPro" id="IPR029489">
    <property type="entry name" value="OGT/SEC/SPY_C"/>
</dbReference>
<dbReference type="Gene3D" id="3.40.50.11350">
    <property type="match status" value="2"/>
</dbReference>
<dbReference type="GO" id="GO:0009740">
    <property type="term" value="P:gibberellic acid mediated signaling pathway"/>
    <property type="evidence" value="ECO:0007669"/>
    <property type="project" value="UniProtKB-KW"/>
</dbReference>
<feature type="repeat" description="TPR" evidence="10">
    <location>
        <begin position="453"/>
        <end position="486"/>
    </location>
</feature>
<keyword evidence="6" id="KW-0808">Transferase</keyword>
<dbReference type="RefSeq" id="WP_264196759.1">
    <property type="nucleotide sequence ID" value="NZ_BLAY01000143.1"/>
</dbReference>
<evidence type="ECO:0000256" key="2">
    <source>
        <dbReference type="ARBA" id="ARBA00005386"/>
    </source>
</evidence>
<dbReference type="GO" id="GO:0009312">
    <property type="term" value="P:oligosaccharide biosynthetic process"/>
    <property type="evidence" value="ECO:0007669"/>
    <property type="project" value="InterPro"/>
</dbReference>
<feature type="domain" description="O-GlcNAc transferase C-terminal" evidence="14">
    <location>
        <begin position="2713"/>
        <end position="2893"/>
    </location>
</feature>
<keyword evidence="7" id="KW-0677">Repeat</keyword>
<evidence type="ECO:0000313" key="17">
    <source>
        <dbReference type="Proteomes" id="UP001050975"/>
    </source>
</evidence>
<sequence>MKPIYIHVISYFQGDTGYNIHAREFTQALEQVVSGQNVTVIKSSINDGRALEKSQKMLLALQETANIINICILYGSQCWKYLRLFPGLKIAYTYWESTKLPDDWIDPLKHCDYVWTASSWGREIFIQNGLNKDQVFAITLGVDTEIFNPQKQPHSDLAKIDGFKFLTVGKCEYRKGTQELIVAFDLEFHADPNVFLVLAAENPFIPKFNLQTFIQHLWLRNYNKFLYVSKGITHEQLAQTMAACHCGVFPTKAEGWGLPILESMALGKPTIVTNYSGVTEYANENNAILLDYYTVPVDGLFFQRADKDYGMWALPNTNTLRKKMREVYENYSHYQEKFLTSSVDVRESWSWQASAQKAWDFITNLIAKEKIILNGESLVISSEQIEKQLDLGIEHHQSGRLADAETCYQQVLQWQPNHADSWHLLGVIAYQQEQYPTAIERINRAIELHANAANFYNSLGSVYQKQQHFTEALDCYQKVIQLQPNFFKAYNNIGLVYQKIGQFKEAIAAYQQAIQLQPTYAEAYLNLSITYEKQRQLTKALECCQQAIQLQPDYAEAHCQLGKILHSQGQLVEAVESYQRALQIKSNYADAYANLGTVLQMQGKLTEAIQSFQKALQLEPNQYQTYNNLGGAFQSQGKLKQAIELFQRAIQINPSDVLAYQNLLFGLHYSSDYEPSAIYAEHRQWAALHADRLAKVIAPQDTADCTRMRYTFVCVAAPLTVPLHKQSLKAVPHSFAPHDNNRNRERRLRIGYVSGDFKTHSVAYFFEPLLANRNRKDFEVICYANNSKIDATTQRLRQLADGWREIYALDNEQVAELVRQDKIDILVDLSGHTKDNRLLVFARKPAPVQVTYIGYPNTTGLDTIDYRITDAWADPQGETEHLHIEQLIRLPHGFLCYLPSADCPDVSPSPVLQTGQITFGCFNNLAKVNPELISCWAEILKAVPNSRMIIKYKPLVDPDTCAYVHGLFQQHGIEENRVELIGWLPDKNQHLALYERVDIALDTFPYHGTTTTCEAMWMGVPVITQAGQTHVSRVGVSLLSSVGLEEAIAQSSQEYIQKAIALANNKERLQELRANLRSRMQAAPLTNASLIARSLEEVYRTMWRRFCDQTLLSPDERLVAIAGDVKVCVKNDLTSLTTYILLEQGDWFEAEMAFIRQLIIPGMHILDIGANHGVYTLTIAKLLQGQGQITAYEPASSVVSLLQKGVEANALNTVQILNAGLSDQEGEATFFLSANSELNSLQQSSSQQLQETIQLLTIDGELAKRNWQSIDFIKLDAEGEEAKILAGGGRFFTEQSPLIMFEFAHGKQNNLSLIKLFQDLGYDIYRFVPGIGYLVPLDVSQPVAGYQLNLFACKPDRARQLAERKLLVREVSEKPEMPQGDYWIDAIATLNYSTPFLSQWQKFALNSHPENQFYLEGLNYFFIAKTANISPTKQLAALQHSFECLEQAVRAKSSFPRRCTLARIAAELGHRQVSVQTLQELVATFTSGQSIVIDEPFLPVSQQFDNQPCNNNLSDWLFVSILETYENSRTFSSYFSPQPSVSLLESVVQKPFHSPQVQRRLWFAKQRLKDRQYAIQIYQKDANALSLGLGNYYSEIAKTLFCSRNNPANGFFSILSGCFWGLIDLCNLNIIPDKIDFSDEFIAYINPEQIQNKTDLYPAYFTSSLDQKIEINRRISKPDHHGIYKKYDFAIYNLLVQKFFNLSQSILEIQDALIANYQIDLSKTIAVCYRGTDKYTEVLLAAPRAYLNLAEKLLEQNPEHKILIQTDQKQVRDLFVNYFNDRCFFFAEMPVTGGGRVLHANSNLSQLDKFEFGKTLLAVTHLLSRCDLIVNHTGNMAAWICLFRGNADGVFQFDREGQLIVPNQLRFGDPPQPPLTRGECPQPPLTIADPPQPPFTRGESAQPPLTIADPPQPPFTRGVGGDPVGLTQVPLIKGDLGGSKVAHTQVPLIKGDLGGSKVAQQPKIDRPKFILIKAWGYGFWSDIDHVMGQLLVAELTGRIPIVHWGDNSLYRDAEDENAFENYFEPVSAYRIDDLLGHSYTFYPPKWTEDNLSCNNVNKWEGAGSRLSASALLSRNEDVVVSDFHTYLDAIAPAINPSHPLSGQAPQDIYRYLFQKYLKLRPQISQEIEQFWSDYLAGHNTLAVHVRGSDKIQENPNLKQVNQNCHQAIAHYLQRVPDALIFLLTDDASVLEEYQQIYGDRLRYTNASRTRSEVSIHHQNHACRQQIGIEIIKDTYLAAKCDYFIGNGQSNVSNTILHLKNWLEDRYFLLAENRLFTPHPEKMSPEAIALSVEQIFQSAISNHQAGYLQQAEQEYQQVLQQQPARADAWHLLGVIAAQQKQYQTAIARINRAIELQPEAAIFYSNLGNAYQEQGKLSEAIACYQKVIQLQPNHVDTYKNMGIAFKEQGQLEEAVQAYKQVLQLKPDYADAYYNLANTLQLQGKLKEAIQALQKTLQLDPNHPQAYNNLAGALQSQGKLKEAIECFQKALQIKPDYAIAYSNMLFSLHYNSDYDPSAIYAEHRKWDALQASALAKAIQPHNNNRNPERRLRIGYVSGDLFTHSVAYFFEPLLTAHNRNNFEVICYANNSKIDATTQRLQQLADGWREIYALDDEQVAALVRQDEIDILVDLSGHTKDNRLLVFARKPAPVQVTYLGYPNTTGLDTIDYRITDACADPQGQTEHLHAEQLVRLPHGFLCYLPAANCPDVSPPPVLKSNQITFGCFNNLAKINPELIACWAEILQAVPNSRMIIKSKPLIDPDTCAYLHQLFQQHAIASERVELLGWLPDKNQHLTLYEQVDIALDTFPYHGTTTTCEAMWMGVPVITQAGSTHLSRVGVSLLSSVGLQDLIAQSAQEYIHKAVELANNQQRLQQLRANLRHWMQASPLTDADAIAHSLEAAYRTMWRHWCEQFKTQNSKLKPLHQKQ</sequence>
<feature type="repeat" description="TPR" evidence="10">
    <location>
        <begin position="419"/>
        <end position="452"/>
    </location>
</feature>
<dbReference type="InterPro" id="IPR019734">
    <property type="entry name" value="TPR_rpt"/>
</dbReference>
<dbReference type="Pfam" id="PF05050">
    <property type="entry name" value="Methyltransf_21"/>
    <property type="match status" value="1"/>
</dbReference>
<dbReference type="InterPro" id="IPR008716">
    <property type="entry name" value="NodZ"/>
</dbReference>
<evidence type="ECO:0000259" key="14">
    <source>
        <dbReference type="Pfam" id="PF13844"/>
    </source>
</evidence>
<evidence type="ECO:0000256" key="10">
    <source>
        <dbReference type="PROSITE-ProRule" id="PRU00339"/>
    </source>
</evidence>
<feature type="repeat" description="TPR" evidence="10">
    <location>
        <begin position="2359"/>
        <end position="2392"/>
    </location>
</feature>
<dbReference type="InterPro" id="IPR029063">
    <property type="entry name" value="SAM-dependent_MTases_sf"/>
</dbReference>
<organism evidence="16 17">
    <name type="scientific">Microseira wollei NIES-4236</name>
    <dbReference type="NCBI Taxonomy" id="2530354"/>
    <lineage>
        <taxon>Bacteria</taxon>
        <taxon>Bacillati</taxon>
        <taxon>Cyanobacteriota</taxon>
        <taxon>Cyanophyceae</taxon>
        <taxon>Oscillatoriophycideae</taxon>
        <taxon>Aerosakkonematales</taxon>
        <taxon>Aerosakkonemataceae</taxon>
        <taxon>Microseira</taxon>
    </lineage>
</organism>
<dbReference type="CDD" id="cd03801">
    <property type="entry name" value="GT4_PimA-like"/>
    <property type="match status" value="1"/>
</dbReference>
<dbReference type="SMART" id="SM00671">
    <property type="entry name" value="SEL1"/>
    <property type="match status" value="8"/>
</dbReference>
<feature type="repeat" description="TPR" evidence="10">
    <location>
        <begin position="2427"/>
        <end position="2460"/>
    </location>
</feature>
<evidence type="ECO:0000256" key="4">
    <source>
        <dbReference type="ARBA" id="ARBA00019143"/>
    </source>
</evidence>